<evidence type="ECO:0000256" key="7">
    <source>
        <dbReference type="RuleBase" id="RU363032"/>
    </source>
</evidence>
<dbReference type="PROSITE" id="PS50928">
    <property type="entry name" value="ABC_TM1"/>
    <property type="match status" value="1"/>
</dbReference>
<dbReference type="Pfam" id="PF00528">
    <property type="entry name" value="BPD_transp_1"/>
    <property type="match status" value="1"/>
</dbReference>
<name>A0A1I2CGR4_9ACTN</name>
<keyword evidence="4 7" id="KW-0812">Transmembrane</keyword>
<proteinExistence type="inferred from homology"/>
<dbReference type="InterPro" id="IPR035906">
    <property type="entry name" value="MetI-like_sf"/>
</dbReference>
<keyword evidence="6 7" id="KW-0472">Membrane</keyword>
<feature type="transmembrane region" description="Helical" evidence="7">
    <location>
        <begin position="115"/>
        <end position="136"/>
    </location>
</feature>
<dbReference type="CDD" id="cd06261">
    <property type="entry name" value="TM_PBP2"/>
    <property type="match status" value="1"/>
</dbReference>
<feature type="region of interest" description="Disordered" evidence="8">
    <location>
        <begin position="1"/>
        <end position="37"/>
    </location>
</feature>
<evidence type="ECO:0000256" key="6">
    <source>
        <dbReference type="ARBA" id="ARBA00023136"/>
    </source>
</evidence>
<gene>
    <name evidence="10" type="ORF">SAMN05216251_104324</name>
</gene>
<evidence type="ECO:0000313" key="11">
    <source>
        <dbReference type="Proteomes" id="UP000199323"/>
    </source>
</evidence>
<dbReference type="Proteomes" id="UP000199323">
    <property type="component" value="Unassembled WGS sequence"/>
</dbReference>
<accession>A0A1I2CGR4</accession>
<dbReference type="OrthoDB" id="9812701at2"/>
<evidence type="ECO:0000256" key="1">
    <source>
        <dbReference type="ARBA" id="ARBA00004651"/>
    </source>
</evidence>
<sequence length="306" mass="31539">MTDLGIPDTGTPESGADLPDPAAADRPKGSGRPRRPARFRPVRPGLLLSVLLIAVLLPAAFFPHLLTSRDPLAAVPHDKLLPPGSGHPFGTDQLGRDLFARVVHGSLLTLQASGLAVLVGLVVGSLAGLLAGYLGGIVDDALMRLTDVLLSIPGLLLSLALVTALGFGTVKVALAVGVTSVSTFTRIMRAEVLRIAGSGYVEAARASGTRAPAVLLRHVLPNAAGPVLVYAAIDFGAVVLQVSSLSFLGYGAQPPAPEWGSLVSDGRNYLATAWWLSTLPGLVIAATVLAANRIARALDGADTEER</sequence>
<keyword evidence="3" id="KW-1003">Cell membrane</keyword>
<dbReference type="InterPro" id="IPR050366">
    <property type="entry name" value="BP-dependent_transpt_permease"/>
</dbReference>
<keyword evidence="2 7" id="KW-0813">Transport</keyword>
<evidence type="ECO:0000313" key="10">
    <source>
        <dbReference type="EMBL" id="SFE67501.1"/>
    </source>
</evidence>
<evidence type="ECO:0000256" key="4">
    <source>
        <dbReference type="ARBA" id="ARBA00022692"/>
    </source>
</evidence>
<feature type="transmembrane region" description="Helical" evidence="7">
    <location>
        <begin position="148"/>
        <end position="166"/>
    </location>
</feature>
<feature type="transmembrane region" description="Helical" evidence="7">
    <location>
        <begin position="45"/>
        <end position="66"/>
    </location>
</feature>
<organism evidence="10 11">
    <name type="scientific">Actinacidiphila alni</name>
    <dbReference type="NCBI Taxonomy" id="380248"/>
    <lineage>
        <taxon>Bacteria</taxon>
        <taxon>Bacillati</taxon>
        <taxon>Actinomycetota</taxon>
        <taxon>Actinomycetes</taxon>
        <taxon>Kitasatosporales</taxon>
        <taxon>Streptomycetaceae</taxon>
        <taxon>Actinacidiphila</taxon>
    </lineage>
</organism>
<evidence type="ECO:0000256" key="3">
    <source>
        <dbReference type="ARBA" id="ARBA00022475"/>
    </source>
</evidence>
<dbReference type="RefSeq" id="WP_093712980.1">
    <property type="nucleotide sequence ID" value="NZ_FONG01000004.1"/>
</dbReference>
<dbReference type="AlphaFoldDB" id="A0A1I2CGR4"/>
<protein>
    <submittedName>
        <fullName evidence="10">Peptide/nickel transport system permease protein</fullName>
    </submittedName>
</protein>
<dbReference type="GO" id="GO:0055085">
    <property type="term" value="P:transmembrane transport"/>
    <property type="evidence" value="ECO:0007669"/>
    <property type="project" value="InterPro"/>
</dbReference>
<comment type="similarity">
    <text evidence="7">Belongs to the binding-protein-dependent transport system permease family.</text>
</comment>
<evidence type="ECO:0000256" key="2">
    <source>
        <dbReference type="ARBA" id="ARBA00022448"/>
    </source>
</evidence>
<evidence type="ECO:0000259" key="9">
    <source>
        <dbReference type="PROSITE" id="PS50928"/>
    </source>
</evidence>
<dbReference type="STRING" id="380248.SAMN05216251_104324"/>
<dbReference type="GO" id="GO:0005886">
    <property type="term" value="C:plasma membrane"/>
    <property type="evidence" value="ECO:0007669"/>
    <property type="project" value="UniProtKB-SubCell"/>
</dbReference>
<dbReference type="SUPFAM" id="SSF161098">
    <property type="entry name" value="MetI-like"/>
    <property type="match status" value="1"/>
</dbReference>
<evidence type="ECO:0000256" key="5">
    <source>
        <dbReference type="ARBA" id="ARBA00022989"/>
    </source>
</evidence>
<dbReference type="InterPro" id="IPR000515">
    <property type="entry name" value="MetI-like"/>
</dbReference>
<evidence type="ECO:0000256" key="8">
    <source>
        <dbReference type="SAM" id="MobiDB-lite"/>
    </source>
</evidence>
<dbReference type="Gene3D" id="1.10.3720.10">
    <property type="entry name" value="MetI-like"/>
    <property type="match status" value="1"/>
</dbReference>
<dbReference type="EMBL" id="FONG01000004">
    <property type="protein sequence ID" value="SFE67501.1"/>
    <property type="molecule type" value="Genomic_DNA"/>
</dbReference>
<keyword evidence="11" id="KW-1185">Reference proteome</keyword>
<dbReference type="PANTHER" id="PTHR43386:SF1">
    <property type="entry name" value="D,D-DIPEPTIDE TRANSPORT SYSTEM PERMEASE PROTEIN DDPC-RELATED"/>
    <property type="match status" value="1"/>
</dbReference>
<feature type="transmembrane region" description="Helical" evidence="7">
    <location>
        <begin position="272"/>
        <end position="291"/>
    </location>
</feature>
<comment type="subcellular location">
    <subcellularLocation>
        <location evidence="1 7">Cell membrane</location>
        <topology evidence="1 7">Multi-pass membrane protein</topology>
    </subcellularLocation>
</comment>
<dbReference type="PANTHER" id="PTHR43386">
    <property type="entry name" value="OLIGOPEPTIDE TRANSPORT SYSTEM PERMEASE PROTEIN APPC"/>
    <property type="match status" value="1"/>
</dbReference>
<reference evidence="10 11" key="1">
    <citation type="submission" date="2016-10" db="EMBL/GenBank/DDBJ databases">
        <authorList>
            <person name="de Groot N.N."/>
        </authorList>
    </citation>
    <scope>NUCLEOTIDE SEQUENCE [LARGE SCALE GENOMIC DNA]</scope>
    <source>
        <strain evidence="10 11">CGMCC 4.3510</strain>
    </source>
</reference>
<keyword evidence="5 7" id="KW-1133">Transmembrane helix</keyword>
<feature type="domain" description="ABC transmembrane type-1" evidence="9">
    <location>
        <begin position="106"/>
        <end position="295"/>
    </location>
</feature>